<evidence type="ECO:0000313" key="2">
    <source>
        <dbReference type="EMBL" id="TRY89180.1"/>
    </source>
</evidence>
<dbReference type="OrthoDB" id="275715at2759"/>
<dbReference type="GO" id="GO:0005739">
    <property type="term" value="C:mitochondrion"/>
    <property type="evidence" value="ECO:0007669"/>
    <property type="project" value="TreeGrafter"/>
</dbReference>
<reference evidence="2 3" key="1">
    <citation type="journal article" date="2019" name="Sci. Data">
        <title>Hybrid genome assembly and annotation of Danionella translucida.</title>
        <authorList>
            <person name="Kadobianskyi M."/>
            <person name="Schulze L."/>
            <person name="Schuelke M."/>
            <person name="Judkewitz B."/>
        </authorList>
    </citation>
    <scope>NUCLEOTIDE SEQUENCE [LARGE SCALE GENOMIC DNA]</scope>
    <source>
        <strain evidence="2 3">Bolton</strain>
    </source>
</reference>
<organism evidence="2 3">
    <name type="scientific">Danionella cerebrum</name>
    <dbReference type="NCBI Taxonomy" id="2873325"/>
    <lineage>
        <taxon>Eukaryota</taxon>
        <taxon>Metazoa</taxon>
        <taxon>Chordata</taxon>
        <taxon>Craniata</taxon>
        <taxon>Vertebrata</taxon>
        <taxon>Euteleostomi</taxon>
        <taxon>Actinopterygii</taxon>
        <taxon>Neopterygii</taxon>
        <taxon>Teleostei</taxon>
        <taxon>Ostariophysi</taxon>
        <taxon>Cypriniformes</taxon>
        <taxon>Danionidae</taxon>
        <taxon>Danioninae</taxon>
        <taxon>Danionella</taxon>
    </lineage>
</organism>
<dbReference type="Proteomes" id="UP000316079">
    <property type="component" value="Unassembled WGS sequence"/>
</dbReference>
<evidence type="ECO:0000313" key="3">
    <source>
        <dbReference type="Proteomes" id="UP000316079"/>
    </source>
</evidence>
<accession>A0A553QGX0</accession>
<evidence type="ECO:0000259" key="1">
    <source>
        <dbReference type="Pfam" id="PF05347"/>
    </source>
</evidence>
<sequence>MATSGRKTYALRRVRDSFRDNKSVEDARLVDELLKKAQESLAIIRRQASQMTQSCGAVLFERESKPRLRAGVHHFCIKSFCHPDSLSVRINELKHPGEFKPDPQSG</sequence>
<dbReference type="GO" id="GO:1990221">
    <property type="term" value="C:L-cysteine desulfurase complex"/>
    <property type="evidence" value="ECO:0007669"/>
    <property type="project" value="TreeGrafter"/>
</dbReference>
<dbReference type="EMBL" id="SRMA01025997">
    <property type="protein sequence ID" value="TRY89180.1"/>
    <property type="molecule type" value="Genomic_DNA"/>
</dbReference>
<name>A0A553QGX0_9TELE</name>
<protein>
    <recommendedName>
        <fullName evidence="1">Complex 1 LYR protein domain-containing protein</fullName>
    </recommendedName>
</protein>
<dbReference type="PANTHER" id="PTHR13166">
    <property type="entry name" value="PROTEIN C6ORF149"/>
    <property type="match status" value="1"/>
</dbReference>
<feature type="domain" description="Complex 1 LYR protein" evidence="1">
    <location>
        <begin position="8"/>
        <end position="42"/>
    </location>
</feature>
<comment type="caution">
    <text evidence="2">The sequence shown here is derived from an EMBL/GenBank/DDBJ whole genome shotgun (WGS) entry which is preliminary data.</text>
</comment>
<gene>
    <name evidence="2" type="ORF">DNTS_018092</name>
</gene>
<dbReference type="GO" id="GO:0016226">
    <property type="term" value="P:iron-sulfur cluster assembly"/>
    <property type="evidence" value="ECO:0007669"/>
    <property type="project" value="TreeGrafter"/>
</dbReference>
<dbReference type="AlphaFoldDB" id="A0A553QGX0"/>
<dbReference type="InterPro" id="IPR008011">
    <property type="entry name" value="Complex1_LYR_dom"/>
</dbReference>
<dbReference type="Pfam" id="PF05347">
    <property type="entry name" value="Complex1_LYR"/>
    <property type="match status" value="1"/>
</dbReference>
<proteinExistence type="predicted"/>
<dbReference type="InterPro" id="IPR051522">
    <property type="entry name" value="ISC_assembly_LYR"/>
</dbReference>
<dbReference type="PANTHER" id="PTHR13166:SF7">
    <property type="entry name" value="LYR MOTIF-CONTAINING PROTEIN 4"/>
    <property type="match status" value="1"/>
</dbReference>
<keyword evidence="3" id="KW-1185">Reference proteome</keyword>